<gene>
    <name evidence="4" type="ORF">TorRG33x02_092500</name>
</gene>
<dbReference type="OrthoDB" id="10013825at2759"/>
<dbReference type="EMBL" id="JXTC01000047">
    <property type="protein sequence ID" value="PON95051.1"/>
    <property type="molecule type" value="Genomic_DNA"/>
</dbReference>
<dbReference type="PANTHER" id="PTHR33091:SF73">
    <property type="entry name" value="INHIBITOR OF TRYPSIN AND HAGEMAN FACTOR-LIKE"/>
    <property type="match status" value="1"/>
</dbReference>
<dbReference type="Gene3D" id="3.30.10.10">
    <property type="entry name" value="Trypsin Inhibitor V, subunit A"/>
    <property type="match status" value="1"/>
</dbReference>
<comment type="similarity">
    <text evidence="1">Belongs to the protease inhibitor I13 (potato type I serine protease inhibitor) family.</text>
</comment>
<dbReference type="SUPFAM" id="SSF54654">
    <property type="entry name" value="CI-2 family of serine protease inhibitors"/>
    <property type="match status" value="1"/>
</dbReference>
<comment type="caution">
    <text evidence="4">The sequence shown here is derived from an EMBL/GenBank/DDBJ whole genome shotgun (WGS) entry which is preliminary data.</text>
</comment>
<dbReference type="GO" id="GO:0004867">
    <property type="term" value="F:serine-type endopeptidase inhibitor activity"/>
    <property type="evidence" value="ECO:0007669"/>
    <property type="project" value="UniProtKB-KW"/>
</dbReference>
<dbReference type="Pfam" id="PF00280">
    <property type="entry name" value="potato_inhibit"/>
    <property type="match status" value="1"/>
</dbReference>
<organism evidence="4 5">
    <name type="scientific">Trema orientale</name>
    <name type="common">Charcoal tree</name>
    <name type="synonym">Celtis orientalis</name>
    <dbReference type="NCBI Taxonomy" id="63057"/>
    <lineage>
        <taxon>Eukaryota</taxon>
        <taxon>Viridiplantae</taxon>
        <taxon>Streptophyta</taxon>
        <taxon>Embryophyta</taxon>
        <taxon>Tracheophyta</taxon>
        <taxon>Spermatophyta</taxon>
        <taxon>Magnoliopsida</taxon>
        <taxon>eudicotyledons</taxon>
        <taxon>Gunneridae</taxon>
        <taxon>Pentapetalae</taxon>
        <taxon>rosids</taxon>
        <taxon>fabids</taxon>
        <taxon>Rosales</taxon>
        <taxon>Cannabaceae</taxon>
        <taxon>Trema</taxon>
    </lineage>
</organism>
<dbReference type="PRINTS" id="PR00292">
    <property type="entry name" value="POTATOINHBTR"/>
</dbReference>
<dbReference type="Proteomes" id="UP000237000">
    <property type="component" value="Unassembled WGS sequence"/>
</dbReference>
<evidence type="ECO:0000256" key="1">
    <source>
        <dbReference type="ARBA" id="ARBA00008210"/>
    </source>
</evidence>
<dbReference type="InterPro" id="IPR000864">
    <property type="entry name" value="Prot_inh_pot1"/>
</dbReference>
<dbReference type="InParanoid" id="A0A2P5FB86"/>
<accession>A0A2P5FB86</accession>
<dbReference type="PANTHER" id="PTHR33091">
    <property type="entry name" value="PROTEIN, PUTATIVE, EXPRESSED-RELATED"/>
    <property type="match status" value="1"/>
</dbReference>
<dbReference type="GO" id="GO:0009611">
    <property type="term" value="P:response to wounding"/>
    <property type="evidence" value="ECO:0007669"/>
    <property type="project" value="InterPro"/>
</dbReference>
<sequence>MSECTDTGKSSWPELVGMNGEEAAAIIMRENPKVTAVVVKEGTKVTMEFSCERVRVWVDKINGIVKETPHIG</sequence>
<proteinExistence type="inferred from homology"/>
<evidence type="ECO:0000313" key="4">
    <source>
        <dbReference type="EMBL" id="PON95051.1"/>
    </source>
</evidence>
<dbReference type="AlphaFoldDB" id="A0A2P5FB86"/>
<protein>
    <submittedName>
        <fullName evidence="4">Proteinase inhibitor</fullName>
    </submittedName>
</protein>
<keyword evidence="2" id="KW-0646">Protease inhibitor</keyword>
<name>A0A2P5FB86_TREOI</name>
<evidence type="ECO:0000256" key="2">
    <source>
        <dbReference type="ARBA" id="ARBA00022690"/>
    </source>
</evidence>
<keyword evidence="5" id="KW-1185">Reference proteome</keyword>
<evidence type="ECO:0000256" key="3">
    <source>
        <dbReference type="ARBA" id="ARBA00022900"/>
    </source>
</evidence>
<evidence type="ECO:0000313" key="5">
    <source>
        <dbReference type="Proteomes" id="UP000237000"/>
    </source>
</evidence>
<keyword evidence="3" id="KW-0722">Serine protease inhibitor</keyword>
<reference evidence="5" key="1">
    <citation type="submission" date="2016-06" db="EMBL/GenBank/DDBJ databases">
        <title>Parallel loss of symbiosis genes in relatives of nitrogen-fixing non-legume Parasponia.</title>
        <authorList>
            <person name="Van Velzen R."/>
            <person name="Holmer R."/>
            <person name="Bu F."/>
            <person name="Rutten L."/>
            <person name="Van Zeijl A."/>
            <person name="Liu W."/>
            <person name="Santuari L."/>
            <person name="Cao Q."/>
            <person name="Sharma T."/>
            <person name="Shen D."/>
            <person name="Roswanjaya Y."/>
            <person name="Wardhani T."/>
            <person name="Kalhor M.S."/>
            <person name="Jansen J."/>
            <person name="Van den Hoogen J."/>
            <person name="Gungor B."/>
            <person name="Hartog M."/>
            <person name="Hontelez J."/>
            <person name="Verver J."/>
            <person name="Yang W.-C."/>
            <person name="Schijlen E."/>
            <person name="Repin R."/>
            <person name="Schilthuizen M."/>
            <person name="Schranz E."/>
            <person name="Heidstra R."/>
            <person name="Miyata K."/>
            <person name="Fedorova E."/>
            <person name="Kohlen W."/>
            <person name="Bisseling T."/>
            <person name="Smit S."/>
            <person name="Geurts R."/>
        </authorList>
    </citation>
    <scope>NUCLEOTIDE SEQUENCE [LARGE SCALE GENOMIC DNA]</scope>
    <source>
        <strain evidence="5">cv. RG33-2</strain>
    </source>
</reference>
<dbReference type="PROSITE" id="PS00285">
    <property type="entry name" value="POTATO_INHIBITOR"/>
    <property type="match status" value="1"/>
</dbReference>
<dbReference type="InterPro" id="IPR036354">
    <property type="entry name" value="Prot_inh_pot1_sf"/>
</dbReference>